<dbReference type="Gene3D" id="1.20.1740.10">
    <property type="entry name" value="Amino acid/polyamine transporter I"/>
    <property type="match status" value="1"/>
</dbReference>
<dbReference type="InterPro" id="IPR004841">
    <property type="entry name" value="AA-permease/SLC12A_dom"/>
</dbReference>
<dbReference type="OrthoDB" id="9780162at2"/>
<feature type="transmembrane region" description="Helical" evidence="8">
    <location>
        <begin position="190"/>
        <end position="212"/>
    </location>
</feature>
<protein>
    <submittedName>
        <fullName evidence="10">Amino acid transporter</fullName>
    </submittedName>
</protein>
<evidence type="ECO:0000256" key="8">
    <source>
        <dbReference type="SAM" id="Phobius"/>
    </source>
</evidence>
<evidence type="ECO:0000256" key="3">
    <source>
        <dbReference type="ARBA" id="ARBA00022475"/>
    </source>
</evidence>
<name>A0A0R1RAJ4_9LACO</name>
<comment type="subcellular location">
    <subcellularLocation>
        <location evidence="1">Cell membrane</location>
        <topology evidence="1">Multi-pass membrane protein</topology>
    </subcellularLocation>
</comment>
<comment type="caution">
    <text evidence="10">The sequence shown here is derived from an EMBL/GenBank/DDBJ whole genome shotgun (WGS) entry which is preliminary data.</text>
</comment>
<evidence type="ECO:0000313" key="11">
    <source>
        <dbReference type="Proteomes" id="UP000051999"/>
    </source>
</evidence>
<keyword evidence="11" id="KW-1185">Reference proteome</keyword>
<keyword evidence="5" id="KW-0029">Amino-acid transport</keyword>
<dbReference type="RefSeq" id="WP_017261045.1">
    <property type="nucleotide sequence ID" value="NZ_AUAW01000016.1"/>
</dbReference>
<keyword evidence="2" id="KW-0813">Transport</keyword>
<dbReference type="eggNOG" id="COG1113">
    <property type="taxonomic scope" value="Bacteria"/>
</dbReference>
<reference evidence="10 11" key="1">
    <citation type="journal article" date="2015" name="Genome Announc.">
        <title>Expanding the biotechnology potential of lactobacilli through comparative genomics of 213 strains and associated genera.</title>
        <authorList>
            <person name="Sun Z."/>
            <person name="Harris H.M."/>
            <person name="McCann A."/>
            <person name="Guo C."/>
            <person name="Argimon S."/>
            <person name="Zhang W."/>
            <person name="Yang X."/>
            <person name="Jeffery I.B."/>
            <person name="Cooney J.C."/>
            <person name="Kagawa T.F."/>
            <person name="Liu W."/>
            <person name="Song Y."/>
            <person name="Salvetti E."/>
            <person name="Wrobel A."/>
            <person name="Rasinkangas P."/>
            <person name="Parkhill J."/>
            <person name="Rea M.C."/>
            <person name="O'Sullivan O."/>
            <person name="Ritari J."/>
            <person name="Douillard F.P."/>
            <person name="Paul Ross R."/>
            <person name="Yang R."/>
            <person name="Briner A.E."/>
            <person name="Felis G.E."/>
            <person name="de Vos W.M."/>
            <person name="Barrangou R."/>
            <person name="Klaenhammer T.R."/>
            <person name="Caufield P.W."/>
            <person name="Cui Y."/>
            <person name="Zhang H."/>
            <person name="O'Toole P.W."/>
        </authorList>
    </citation>
    <scope>NUCLEOTIDE SEQUENCE [LARGE SCALE GENOMIC DNA]</scope>
    <source>
        <strain evidence="10 11">DSM 15814</strain>
    </source>
</reference>
<dbReference type="Pfam" id="PF00324">
    <property type="entry name" value="AA_permease"/>
    <property type="match status" value="1"/>
</dbReference>
<dbReference type="PATRIC" id="fig|1114972.6.peg.941"/>
<feature type="transmembrane region" description="Helical" evidence="8">
    <location>
        <begin position="435"/>
        <end position="453"/>
    </location>
</feature>
<evidence type="ECO:0000256" key="1">
    <source>
        <dbReference type="ARBA" id="ARBA00004651"/>
    </source>
</evidence>
<evidence type="ECO:0000256" key="2">
    <source>
        <dbReference type="ARBA" id="ARBA00022448"/>
    </source>
</evidence>
<dbReference type="PIRSF" id="PIRSF006060">
    <property type="entry name" value="AA_transporter"/>
    <property type="match status" value="1"/>
</dbReference>
<feature type="transmembrane region" description="Helical" evidence="8">
    <location>
        <begin position="242"/>
        <end position="261"/>
    </location>
</feature>
<sequence>MSESEPKGELKRSLSSNQMQMIALGGTIGVGLFLGSTSTIKWTGPSVVFAYAFVGLLLYLVMRALGEMIYVNPTTGSFADYATNYIHPLAGYLTKWSNVFQYIVVGISEVIAVGQYLHYWWPNLPDWIAGVVVIVLLTLANLASARAYGTLEFYFAMIKVVTIVLMIVLGVLVIFAGLGNHWHPLGLSNLWSHGGFFTGGIRGFIFAMSVIIGSYQGIEVLGITAGEAADPQKAIVSSVKSIVWRILIFYIGAIFVIVTIYPWNHLAALGSPFVETFSKVGIAGAAGIINFVVLTAAMSGANSGIYSSSRMLYKLARDGETYRGLGKLSRRQVPLRATLCISAGILIGLILNTLLSVVNHATANIFVLVYSSSVLPGMVPWFVILLSELRFRHANPDVMKTHPFKMPWYPYSNYFTIFALILVVIFMFINPDTRISVSIGFGVLGLLSLLFFVRRWSGKATPEPGEYKHESYEKKD</sequence>
<dbReference type="AlphaFoldDB" id="A0A0R1RAJ4"/>
<keyword evidence="6 8" id="KW-1133">Transmembrane helix</keyword>
<feature type="transmembrane region" description="Helical" evidence="8">
    <location>
        <begin position="333"/>
        <end position="355"/>
    </location>
</feature>
<accession>A0A0R1RAJ4</accession>
<evidence type="ECO:0000256" key="6">
    <source>
        <dbReference type="ARBA" id="ARBA00022989"/>
    </source>
</evidence>
<feature type="domain" description="Amino acid permease/ SLC12A" evidence="9">
    <location>
        <begin position="19"/>
        <end position="434"/>
    </location>
</feature>
<dbReference type="GO" id="GO:0005886">
    <property type="term" value="C:plasma membrane"/>
    <property type="evidence" value="ECO:0007669"/>
    <property type="project" value="UniProtKB-SubCell"/>
</dbReference>
<keyword evidence="3" id="KW-1003">Cell membrane</keyword>
<dbReference type="InterPro" id="IPR004840">
    <property type="entry name" value="Amino_acid_permease_CS"/>
</dbReference>
<dbReference type="Proteomes" id="UP000051999">
    <property type="component" value="Unassembled WGS sequence"/>
</dbReference>
<feature type="transmembrane region" description="Helical" evidence="8">
    <location>
        <begin position="281"/>
        <end position="301"/>
    </location>
</feature>
<feature type="transmembrane region" description="Helical" evidence="8">
    <location>
        <begin position="127"/>
        <end position="144"/>
    </location>
</feature>
<evidence type="ECO:0000313" key="10">
    <source>
        <dbReference type="EMBL" id="KRL53681.1"/>
    </source>
</evidence>
<evidence type="ECO:0000256" key="5">
    <source>
        <dbReference type="ARBA" id="ARBA00022970"/>
    </source>
</evidence>
<feature type="transmembrane region" description="Helical" evidence="8">
    <location>
        <begin position="408"/>
        <end position="429"/>
    </location>
</feature>
<dbReference type="FunFam" id="1.20.1740.10:FF:000001">
    <property type="entry name" value="Amino acid permease"/>
    <property type="match status" value="1"/>
</dbReference>
<feature type="transmembrane region" description="Helical" evidence="8">
    <location>
        <begin position="21"/>
        <end position="40"/>
    </location>
</feature>
<feature type="transmembrane region" description="Helical" evidence="8">
    <location>
        <begin position="99"/>
        <end position="121"/>
    </location>
</feature>
<keyword evidence="4 8" id="KW-0812">Transmembrane</keyword>
<evidence type="ECO:0000259" key="9">
    <source>
        <dbReference type="Pfam" id="PF00324"/>
    </source>
</evidence>
<dbReference type="PROSITE" id="PS00218">
    <property type="entry name" value="AMINO_ACID_PERMEASE_1"/>
    <property type="match status" value="1"/>
</dbReference>
<evidence type="ECO:0000256" key="7">
    <source>
        <dbReference type="ARBA" id="ARBA00023136"/>
    </source>
</evidence>
<dbReference type="PANTHER" id="PTHR43495:SF6">
    <property type="entry name" value="THREONINE_SERINE TRANSPORTER YBXG-RELATED"/>
    <property type="match status" value="1"/>
</dbReference>
<feature type="transmembrane region" description="Helical" evidence="8">
    <location>
        <begin position="367"/>
        <end position="387"/>
    </location>
</feature>
<dbReference type="GO" id="GO:0055085">
    <property type="term" value="P:transmembrane transport"/>
    <property type="evidence" value="ECO:0007669"/>
    <property type="project" value="InterPro"/>
</dbReference>
<dbReference type="GO" id="GO:0006865">
    <property type="term" value="P:amino acid transport"/>
    <property type="evidence" value="ECO:0007669"/>
    <property type="project" value="UniProtKB-KW"/>
</dbReference>
<keyword evidence="7 8" id="KW-0472">Membrane</keyword>
<feature type="transmembrane region" description="Helical" evidence="8">
    <location>
        <begin position="46"/>
        <end position="65"/>
    </location>
</feature>
<dbReference type="PANTHER" id="PTHR43495">
    <property type="entry name" value="GABA PERMEASE"/>
    <property type="match status" value="1"/>
</dbReference>
<gene>
    <name evidence="10" type="ORF">FD35_GL000930</name>
</gene>
<evidence type="ECO:0000256" key="4">
    <source>
        <dbReference type="ARBA" id="ARBA00022692"/>
    </source>
</evidence>
<proteinExistence type="predicted"/>
<organism evidence="10 11">
    <name type="scientific">Furfurilactobacillus rossiae DSM 15814</name>
    <dbReference type="NCBI Taxonomy" id="1114972"/>
    <lineage>
        <taxon>Bacteria</taxon>
        <taxon>Bacillati</taxon>
        <taxon>Bacillota</taxon>
        <taxon>Bacilli</taxon>
        <taxon>Lactobacillales</taxon>
        <taxon>Lactobacillaceae</taxon>
        <taxon>Furfurilactobacillus</taxon>
    </lineage>
</organism>
<dbReference type="EMBL" id="AZFF01000016">
    <property type="protein sequence ID" value="KRL53681.1"/>
    <property type="molecule type" value="Genomic_DNA"/>
</dbReference>
<feature type="transmembrane region" description="Helical" evidence="8">
    <location>
        <begin position="156"/>
        <end position="178"/>
    </location>
</feature>